<dbReference type="InterPro" id="IPR008189">
    <property type="entry name" value="rRNA_ssu_MeTfrase_I"/>
</dbReference>
<dbReference type="Gene3D" id="3.30.950.10">
    <property type="entry name" value="Methyltransferase, Cobalt-precorrin-4 Transmethylase, Domain 2"/>
    <property type="match status" value="1"/>
</dbReference>
<keyword evidence="1" id="KW-0489">Methyltransferase</keyword>
<dbReference type="PANTHER" id="PTHR46111:SF2">
    <property type="entry name" value="SAM-DEPENDENT METHYLTRANSFERASE"/>
    <property type="match status" value="1"/>
</dbReference>
<organism evidence="1 2">
    <name type="scientific">Cyclonatronum proteinivorum</name>
    <dbReference type="NCBI Taxonomy" id="1457365"/>
    <lineage>
        <taxon>Bacteria</taxon>
        <taxon>Pseudomonadati</taxon>
        <taxon>Balneolota</taxon>
        <taxon>Balneolia</taxon>
        <taxon>Balneolales</taxon>
        <taxon>Cyclonatronaceae</taxon>
        <taxon>Cyclonatronum</taxon>
    </lineage>
</organism>
<keyword evidence="1" id="KW-0808">Transferase</keyword>
<name>A0A345UJJ6_9BACT</name>
<evidence type="ECO:0000313" key="2">
    <source>
        <dbReference type="Proteomes" id="UP000254808"/>
    </source>
</evidence>
<dbReference type="PIRSF" id="PIRSF005917">
    <property type="entry name" value="MTase_YraL"/>
    <property type="match status" value="1"/>
</dbReference>
<dbReference type="AlphaFoldDB" id="A0A345UJJ6"/>
<dbReference type="RefSeq" id="WP_114983921.1">
    <property type="nucleotide sequence ID" value="NZ_CP027806.1"/>
</dbReference>
<keyword evidence="2" id="KW-1185">Reference proteome</keyword>
<dbReference type="InterPro" id="IPR014776">
    <property type="entry name" value="4pyrrole_Mease_sub2"/>
</dbReference>
<sequence length="264" mass="28779">MSAESIEAGFGKLFLIPTPLSRTGENTTLPAATLEIARSLDHFAVENIRQAASFLQWIQHPVPEFEVHFFPLSKSTSELRLQEYVNLMLNGTDLGVLTDAGCPGVADPGADLVKQAHKFGIKVVPLTGPASPILALMGLGLGGQKFAFSGYLPSKAEARATMLRELEQHSAQSGSTELFMETPFRNLETLKAATSTLRMDTQLGVAANLTSPDELIIMCEVSEWQRRKFPDIQKIPAIFGLKAAQDVQLAQKLKRKAVKKKFSA</sequence>
<dbReference type="PANTHER" id="PTHR46111">
    <property type="entry name" value="RIBOSOMAL RNA SMALL SUBUNIT METHYLTRANSFERASE I"/>
    <property type="match status" value="1"/>
</dbReference>
<dbReference type="SUPFAM" id="SSF53790">
    <property type="entry name" value="Tetrapyrrole methylase"/>
    <property type="match status" value="1"/>
</dbReference>
<dbReference type="InterPro" id="IPR035996">
    <property type="entry name" value="4pyrrol_Methylase_sf"/>
</dbReference>
<proteinExistence type="predicted"/>
<dbReference type="GO" id="GO:0008168">
    <property type="term" value="F:methyltransferase activity"/>
    <property type="evidence" value="ECO:0007669"/>
    <property type="project" value="UniProtKB-KW"/>
</dbReference>
<reference evidence="1 2" key="1">
    <citation type="submission" date="2018-03" db="EMBL/GenBank/DDBJ databases">
        <title>Phenotypic and genomic properties of Cyclonatronum proteinivorum gen. nov., sp. nov., a haloalkaliphilic bacteroidete from soda lakes possessing Na+-translocating rhodopsin.</title>
        <authorList>
            <person name="Toshchakov S.V."/>
            <person name="Korzhenkov A."/>
            <person name="Samarov N.I."/>
            <person name="Kublanov I.V."/>
            <person name="Muntyan M.S."/>
            <person name="Sorokin D.Y."/>
        </authorList>
    </citation>
    <scope>NUCLEOTIDE SEQUENCE [LARGE SCALE GENOMIC DNA]</scope>
    <source>
        <strain evidence="1 2">Omega</strain>
    </source>
</reference>
<dbReference type="CDD" id="cd11649">
    <property type="entry name" value="RsmI_like"/>
    <property type="match status" value="1"/>
</dbReference>
<dbReference type="KEGG" id="cprv:CYPRO_1392"/>
<dbReference type="Proteomes" id="UP000254808">
    <property type="component" value="Chromosome"/>
</dbReference>
<dbReference type="EMBL" id="CP027806">
    <property type="protein sequence ID" value="AXJ00648.1"/>
    <property type="molecule type" value="Genomic_DNA"/>
</dbReference>
<dbReference type="GO" id="GO:0006364">
    <property type="term" value="P:rRNA processing"/>
    <property type="evidence" value="ECO:0007669"/>
    <property type="project" value="UniProtKB-KW"/>
</dbReference>
<gene>
    <name evidence="1" type="ORF">CYPRO_1392</name>
</gene>
<dbReference type="OrthoDB" id="9809084at2"/>
<accession>A0A345UJJ6</accession>
<dbReference type="Gene3D" id="3.40.1010.10">
    <property type="entry name" value="Cobalt-precorrin-4 Transmethylase, Domain 1"/>
    <property type="match status" value="1"/>
</dbReference>
<dbReference type="InterPro" id="IPR014777">
    <property type="entry name" value="4pyrrole_Mease_sub1"/>
</dbReference>
<evidence type="ECO:0000313" key="1">
    <source>
        <dbReference type="EMBL" id="AXJ00648.1"/>
    </source>
</evidence>
<dbReference type="GO" id="GO:0032259">
    <property type="term" value="P:methylation"/>
    <property type="evidence" value="ECO:0007669"/>
    <property type="project" value="UniProtKB-KW"/>
</dbReference>
<protein>
    <submittedName>
        <fullName evidence="1">16S rRNA (Cytidine1402-2'-O)-methyltransferase</fullName>
    </submittedName>
</protein>